<dbReference type="AlphaFoldDB" id="A0AAV6YM15"/>
<proteinExistence type="predicted"/>
<name>A0AAV6YM15_ENGPU</name>
<dbReference type="EMBL" id="WNYA01080491">
    <property type="protein sequence ID" value="KAG8535056.1"/>
    <property type="molecule type" value="Genomic_DNA"/>
</dbReference>
<evidence type="ECO:0000313" key="2">
    <source>
        <dbReference type="Proteomes" id="UP000824782"/>
    </source>
</evidence>
<feature type="non-terminal residue" evidence="1">
    <location>
        <position position="1"/>
    </location>
</feature>
<feature type="non-terminal residue" evidence="1">
    <location>
        <position position="78"/>
    </location>
</feature>
<comment type="caution">
    <text evidence="1">The sequence shown here is derived from an EMBL/GenBank/DDBJ whole genome shotgun (WGS) entry which is preliminary data.</text>
</comment>
<sequence>VSAHPLLCIQLLYKPLTCYKTFSFKKSRREGKEDKRQTFLGAMRQEASRENRGWRLDSVYMRNEVLKHMKEDVTAPPT</sequence>
<dbReference type="Proteomes" id="UP000824782">
    <property type="component" value="Unassembled WGS sequence"/>
</dbReference>
<evidence type="ECO:0000313" key="1">
    <source>
        <dbReference type="EMBL" id="KAG8535056.1"/>
    </source>
</evidence>
<organism evidence="1 2">
    <name type="scientific">Engystomops pustulosus</name>
    <name type="common">Tungara frog</name>
    <name type="synonym">Physalaemus pustulosus</name>
    <dbReference type="NCBI Taxonomy" id="76066"/>
    <lineage>
        <taxon>Eukaryota</taxon>
        <taxon>Metazoa</taxon>
        <taxon>Chordata</taxon>
        <taxon>Craniata</taxon>
        <taxon>Vertebrata</taxon>
        <taxon>Euteleostomi</taxon>
        <taxon>Amphibia</taxon>
        <taxon>Batrachia</taxon>
        <taxon>Anura</taxon>
        <taxon>Neobatrachia</taxon>
        <taxon>Hyloidea</taxon>
        <taxon>Leptodactylidae</taxon>
        <taxon>Leiuperinae</taxon>
        <taxon>Engystomops</taxon>
    </lineage>
</organism>
<accession>A0AAV6YM15</accession>
<protein>
    <submittedName>
        <fullName evidence="1">Uncharacterized protein</fullName>
    </submittedName>
</protein>
<reference evidence="1" key="1">
    <citation type="thesis" date="2020" institute="ProQuest LLC" country="789 East Eisenhower Parkway, Ann Arbor, MI, USA">
        <title>Comparative Genomics and Chromosome Evolution.</title>
        <authorList>
            <person name="Mudd A.B."/>
        </authorList>
    </citation>
    <scope>NUCLEOTIDE SEQUENCE</scope>
    <source>
        <strain evidence="1">237g6f4</strain>
        <tissue evidence="1">Blood</tissue>
    </source>
</reference>
<gene>
    <name evidence="1" type="ORF">GDO81_029567</name>
</gene>
<keyword evidence="2" id="KW-1185">Reference proteome</keyword>